<dbReference type="HOGENOM" id="CLU_086752_1_0_1"/>
<accession>A0A0C9UTT4</accession>
<feature type="compositionally biased region" description="Polar residues" evidence="1">
    <location>
        <begin position="75"/>
        <end position="92"/>
    </location>
</feature>
<dbReference type="OrthoDB" id="5598079at2759"/>
<dbReference type="Proteomes" id="UP000054279">
    <property type="component" value="Unassembled WGS sequence"/>
</dbReference>
<proteinExistence type="predicted"/>
<evidence type="ECO:0000313" key="2">
    <source>
        <dbReference type="EMBL" id="KIJ32657.1"/>
    </source>
</evidence>
<organism evidence="2 3">
    <name type="scientific">Sphaerobolus stellatus (strain SS14)</name>
    <dbReference type="NCBI Taxonomy" id="990650"/>
    <lineage>
        <taxon>Eukaryota</taxon>
        <taxon>Fungi</taxon>
        <taxon>Dikarya</taxon>
        <taxon>Basidiomycota</taxon>
        <taxon>Agaricomycotina</taxon>
        <taxon>Agaricomycetes</taxon>
        <taxon>Phallomycetidae</taxon>
        <taxon>Geastrales</taxon>
        <taxon>Sphaerobolaceae</taxon>
        <taxon>Sphaerobolus</taxon>
    </lineage>
</organism>
<feature type="region of interest" description="Disordered" evidence="1">
    <location>
        <begin position="31"/>
        <end position="92"/>
    </location>
</feature>
<dbReference type="EMBL" id="KN837224">
    <property type="protein sequence ID" value="KIJ32657.1"/>
    <property type="molecule type" value="Genomic_DNA"/>
</dbReference>
<feature type="non-terminal residue" evidence="2">
    <location>
        <position position="131"/>
    </location>
</feature>
<sequence>MKTFTPNITPPVTPIACSWCTRLGHSEDSCYSKKLSQQRDQSRALSKGKGSGKAKAEKGTSPETKEETVSLASIDPSSQASSDWNTDTSASRNMTPHRVWFKMYTPHTVPIRLADDSIIFSSGISLVVFWP</sequence>
<evidence type="ECO:0000256" key="1">
    <source>
        <dbReference type="SAM" id="MobiDB-lite"/>
    </source>
</evidence>
<name>A0A0C9UTT4_SPHS4</name>
<evidence type="ECO:0000313" key="3">
    <source>
        <dbReference type="Proteomes" id="UP000054279"/>
    </source>
</evidence>
<reference evidence="2 3" key="1">
    <citation type="submission" date="2014-06" db="EMBL/GenBank/DDBJ databases">
        <title>Evolutionary Origins and Diversification of the Mycorrhizal Mutualists.</title>
        <authorList>
            <consortium name="DOE Joint Genome Institute"/>
            <consortium name="Mycorrhizal Genomics Consortium"/>
            <person name="Kohler A."/>
            <person name="Kuo A."/>
            <person name="Nagy L.G."/>
            <person name="Floudas D."/>
            <person name="Copeland A."/>
            <person name="Barry K.W."/>
            <person name="Cichocki N."/>
            <person name="Veneault-Fourrey C."/>
            <person name="LaButti K."/>
            <person name="Lindquist E.A."/>
            <person name="Lipzen A."/>
            <person name="Lundell T."/>
            <person name="Morin E."/>
            <person name="Murat C."/>
            <person name="Riley R."/>
            <person name="Ohm R."/>
            <person name="Sun H."/>
            <person name="Tunlid A."/>
            <person name="Henrissat B."/>
            <person name="Grigoriev I.V."/>
            <person name="Hibbett D.S."/>
            <person name="Martin F."/>
        </authorList>
    </citation>
    <scope>NUCLEOTIDE SEQUENCE [LARGE SCALE GENOMIC DNA]</scope>
    <source>
        <strain evidence="2 3">SS14</strain>
    </source>
</reference>
<protein>
    <submittedName>
        <fullName evidence="2">Unplaced genomic scaffold SPHSTscaffold_149, whole genome shotgun sequence</fullName>
    </submittedName>
</protein>
<dbReference type="AlphaFoldDB" id="A0A0C9UTT4"/>
<gene>
    <name evidence="2" type="ORF">M422DRAFT_184307</name>
</gene>
<feature type="compositionally biased region" description="Basic and acidic residues" evidence="1">
    <location>
        <begin position="54"/>
        <end position="68"/>
    </location>
</feature>
<keyword evidence="3" id="KW-1185">Reference proteome</keyword>